<evidence type="ECO:0000313" key="4">
    <source>
        <dbReference type="RefSeq" id="XP_055870233.1"/>
    </source>
</evidence>
<dbReference type="InterPro" id="IPR001315">
    <property type="entry name" value="CARD"/>
</dbReference>
<dbReference type="RefSeq" id="XP_055870233.1">
    <property type="nucleotide sequence ID" value="XM_056014258.1"/>
</dbReference>
<feature type="coiled-coil region" evidence="1">
    <location>
        <begin position="157"/>
        <end position="305"/>
    </location>
</feature>
<evidence type="ECO:0000259" key="2">
    <source>
        <dbReference type="PROSITE" id="PS50209"/>
    </source>
</evidence>
<reference evidence="4" key="1">
    <citation type="submission" date="2025-08" db="UniProtKB">
        <authorList>
            <consortium name="RefSeq"/>
        </authorList>
    </citation>
    <scope>IDENTIFICATION</scope>
</reference>
<keyword evidence="3" id="KW-1185">Reference proteome</keyword>
<protein>
    <submittedName>
        <fullName evidence="4">Uncharacterized protein LOC106057074 isoform X1</fullName>
    </submittedName>
</protein>
<proteinExistence type="predicted"/>
<feature type="domain" description="CARD" evidence="2">
    <location>
        <begin position="5"/>
        <end position="95"/>
    </location>
</feature>
<dbReference type="CDD" id="cd01671">
    <property type="entry name" value="CARD"/>
    <property type="match status" value="1"/>
</dbReference>
<dbReference type="SUPFAM" id="SSF47986">
    <property type="entry name" value="DEATH domain"/>
    <property type="match status" value="1"/>
</dbReference>
<dbReference type="Proteomes" id="UP001165740">
    <property type="component" value="Chromosome 16"/>
</dbReference>
<sequence length="637" mass="72964">MSKAVVSVDKESIKKNCEYIISEIDALELVDFLVENKAITLNDRQRIVANQSKIKRNIDLIDLILNDTTENALHFFLQSLKLKSKHVLDRLQKTDSHDQATSGAAAGGLGVLNLGAAAGVLRPMSLAMSALVTAISGVRSSPVSDQAPETEKQQRIENELRQELGQARNAIRILKEGIDKAMNETRILKEERDKAMNETRILKEERDKAMNETRILKEERDKAMNEIRILKEERVQERAVTIEKQRQEKELQDKLVKEHEDVIEKIRQENKQLHDKLVKEHEDAIEKLRQENKQLLDKLANLSTFQIKEKYRWPEKETMEDPRRDVEYSKERLPLGQNDNTSSHQKCVPVKDFLLTHLPPCYQDVEMLSLIKSLADISVKIEVKDVDYKRKQFWDYSAQALMLHSKPIDTKTVPGVSYSEVKSASFMKPGSSSTLIDSQMDVNTSDITSSSHLLGSGKVDDVFIRTEADYGPCPCHKKCQEWGEIRVLTSAKLMYDDDDAKHFVCTFFYDDDERMDQLKSARGDRIVLRDLKKDVCMFLCVTCDVGLVRTLEGMLDKFEQSWENAFDKYANTVKWENERLTVIVFHPNGLRKHISLGKSLTPNVESSEKIIEYDNPIFKGSKGAYVLIPDFNVNDEV</sequence>
<organism evidence="3 4">
    <name type="scientific">Biomphalaria glabrata</name>
    <name type="common">Bloodfluke planorb</name>
    <name type="synonym">Freshwater snail</name>
    <dbReference type="NCBI Taxonomy" id="6526"/>
    <lineage>
        <taxon>Eukaryota</taxon>
        <taxon>Metazoa</taxon>
        <taxon>Spiralia</taxon>
        <taxon>Lophotrochozoa</taxon>
        <taxon>Mollusca</taxon>
        <taxon>Gastropoda</taxon>
        <taxon>Heterobranchia</taxon>
        <taxon>Euthyneura</taxon>
        <taxon>Panpulmonata</taxon>
        <taxon>Hygrophila</taxon>
        <taxon>Lymnaeoidea</taxon>
        <taxon>Planorbidae</taxon>
        <taxon>Biomphalaria</taxon>
    </lineage>
</organism>
<name>A0A9W2Z5N2_BIOGL</name>
<evidence type="ECO:0000256" key="1">
    <source>
        <dbReference type="SAM" id="Coils"/>
    </source>
</evidence>
<dbReference type="InterPro" id="IPR011029">
    <property type="entry name" value="DEATH-like_dom_sf"/>
</dbReference>
<gene>
    <name evidence="4" type="primary">LOC106057074</name>
</gene>
<dbReference type="Pfam" id="PF00619">
    <property type="entry name" value="CARD"/>
    <property type="match status" value="1"/>
</dbReference>
<dbReference type="PROSITE" id="PS50209">
    <property type="entry name" value="CARD"/>
    <property type="match status" value="1"/>
</dbReference>
<accession>A0A9W2Z5N2</accession>
<dbReference type="AlphaFoldDB" id="A0A9W2Z5N2"/>
<keyword evidence="1" id="KW-0175">Coiled coil</keyword>
<dbReference type="Gene3D" id="1.10.533.10">
    <property type="entry name" value="Death Domain, Fas"/>
    <property type="match status" value="1"/>
</dbReference>
<dbReference type="GeneID" id="106057074"/>
<evidence type="ECO:0000313" key="3">
    <source>
        <dbReference type="Proteomes" id="UP001165740"/>
    </source>
</evidence>
<dbReference type="GO" id="GO:0042981">
    <property type="term" value="P:regulation of apoptotic process"/>
    <property type="evidence" value="ECO:0007669"/>
    <property type="project" value="InterPro"/>
</dbReference>
<dbReference type="OrthoDB" id="5981554at2759"/>